<evidence type="ECO:0000313" key="7">
    <source>
        <dbReference type="Proteomes" id="UP000023067"/>
    </source>
</evidence>
<keyword evidence="7" id="KW-1185">Reference proteome</keyword>
<comment type="similarity">
    <text evidence="2">Belongs to the glycosyltransferase 2 family.</text>
</comment>
<dbReference type="InterPro" id="IPR029044">
    <property type="entry name" value="Nucleotide-diphossugar_trans"/>
</dbReference>
<dbReference type="PATRIC" id="fig|396014.3.peg.1396"/>
<dbReference type="GO" id="GO:0016757">
    <property type="term" value="F:glycosyltransferase activity"/>
    <property type="evidence" value="ECO:0007669"/>
    <property type="project" value="UniProtKB-KW"/>
</dbReference>
<reference evidence="6 7" key="1">
    <citation type="submission" date="2014-02" db="EMBL/GenBank/DDBJ databases">
        <title>Genome sequence of Brachybacterium phenoliresistens strain W13A50.</title>
        <authorList>
            <person name="Wang X."/>
        </authorList>
    </citation>
    <scope>NUCLEOTIDE SEQUENCE [LARGE SCALE GENOMIC DNA]</scope>
    <source>
        <strain evidence="6 7">W13A50</strain>
    </source>
</reference>
<dbReference type="CDD" id="cd00761">
    <property type="entry name" value="Glyco_tranf_GTA_type"/>
    <property type="match status" value="1"/>
</dbReference>
<dbReference type="Pfam" id="PF00535">
    <property type="entry name" value="Glycos_transf_2"/>
    <property type="match status" value="1"/>
</dbReference>
<dbReference type="RefSeq" id="WP_051486651.1">
    <property type="nucleotide sequence ID" value="NZ_KK069991.1"/>
</dbReference>
<organism evidence="6 7">
    <name type="scientific">Brachybacterium phenoliresistens</name>
    <dbReference type="NCBI Taxonomy" id="396014"/>
    <lineage>
        <taxon>Bacteria</taxon>
        <taxon>Bacillati</taxon>
        <taxon>Actinomycetota</taxon>
        <taxon>Actinomycetes</taxon>
        <taxon>Micrococcales</taxon>
        <taxon>Dermabacteraceae</taxon>
        <taxon>Brachybacterium</taxon>
    </lineage>
</organism>
<evidence type="ECO:0000256" key="1">
    <source>
        <dbReference type="ARBA" id="ARBA00004776"/>
    </source>
</evidence>
<dbReference type="OrthoDB" id="5243838at2"/>
<keyword evidence="3" id="KW-0328">Glycosyltransferase</keyword>
<dbReference type="AlphaFoldDB" id="Z9JVD2"/>
<dbReference type="EMBL" id="JDYK01000006">
    <property type="protein sequence ID" value="EWS81732.1"/>
    <property type="molecule type" value="Genomic_DNA"/>
</dbReference>
<evidence type="ECO:0000256" key="3">
    <source>
        <dbReference type="ARBA" id="ARBA00022676"/>
    </source>
</evidence>
<dbReference type="HOGENOM" id="CLU_025996_19_6_11"/>
<accession>Z9JVD2</accession>
<dbReference type="eggNOG" id="COG1216">
    <property type="taxonomic scope" value="Bacteria"/>
</dbReference>
<evidence type="ECO:0000259" key="5">
    <source>
        <dbReference type="Pfam" id="PF00535"/>
    </source>
</evidence>
<evidence type="ECO:0000256" key="2">
    <source>
        <dbReference type="ARBA" id="ARBA00006739"/>
    </source>
</evidence>
<dbReference type="Gene3D" id="3.90.550.10">
    <property type="entry name" value="Spore Coat Polysaccharide Biosynthesis Protein SpsA, Chain A"/>
    <property type="match status" value="1"/>
</dbReference>
<gene>
    <name evidence="6" type="ORF">BF93_15265</name>
</gene>
<dbReference type="PANTHER" id="PTHR43179">
    <property type="entry name" value="RHAMNOSYLTRANSFERASE WBBL"/>
    <property type="match status" value="1"/>
</dbReference>
<comment type="caution">
    <text evidence="6">The sequence shown here is derived from an EMBL/GenBank/DDBJ whole genome shotgun (WGS) entry which is preliminary data.</text>
</comment>
<sequence>MRRTDTGASPLISVIIPCHQAAQVLALQLEALSTQREAPSFEIVVVDNRSTDSLAAVVDAFRGTLLAAGAESVRLIAAPEEAGASYARNVGAAAARSSRLLFCDADDCVSAWWLSDASALFDQASVFSGSALPVLDDDFPSDVAAVRHRIEPRGRVTPELRPQARTAIPIIMGGNFGIERDLFYSLGGFDQSLPFAGEDNDLAARVREAGLPILDSPAMRIAYRTRTDTAAAGRIARRAASTHVLLCVRYDRIASSPFVGRGRLLSSTVRLGAAAVAMCLRPRRRDLSGLTIRAQGVLGFWLGTLRHRVLGRVPERRLGVGLHERPEPPLSPGPPA</sequence>
<evidence type="ECO:0000313" key="6">
    <source>
        <dbReference type="EMBL" id="EWS81732.1"/>
    </source>
</evidence>
<dbReference type="SUPFAM" id="SSF53448">
    <property type="entry name" value="Nucleotide-diphospho-sugar transferases"/>
    <property type="match status" value="1"/>
</dbReference>
<dbReference type="STRING" id="396014.BF93_15265"/>
<evidence type="ECO:0000256" key="4">
    <source>
        <dbReference type="ARBA" id="ARBA00022679"/>
    </source>
</evidence>
<feature type="domain" description="Glycosyltransferase 2-like" evidence="5">
    <location>
        <begin position="13"/>
        <end position="184"/>
    </location>
</feature>
<proteinExistence type="inferred from homology"/>
<comment type="pathway">
    <text evidence="1">Cell wall biogenesis; cell wall polysaccharide biosynthesis.</text>
</comment>
<dbReference type="InterPro" id="IPR001173">
    <property type="entry name" value="Glyco_trans_2-like"/>
</dbReference>
<keyword evidence="4" id="KW-0808">Transferase</keyword>
<dbReference type="Proteomes" id="UP000023067">
    <property type="component" value="Unassembled WGS sequence"/>
</dbReference>
<name>Z9JVD2_9MICO</name>
<protein>
    <recommendedName>
        <fullName evidence="5">Glycosyltransferase 2-like domain-containing protein</fullName>
    </recommendedName>
</protein>
<dbReference type="PANTHER" id="PTHR43179:SF12">
    <property type="entry name" value="GALACTOFURANOSYLTRANSFERASE GLFT2"/>
    <property type="match status" value="1"/>
</dbReference>